<name>A0ABR7XMA4_9SPHI</name>
<proteinExistence type="predicted"/>
<dbReference type="Pfam" id="PF13419">
    <property type="entry name" value="HAD_2"/>
    <property type="match status" value="1"/>
</dbReference>
<sequence length="189" mass="22034">MMNNKAFSFDKSVYVFEIDDVLYPKRDYLLQVYYLFSNFVEYTEGRPLATEIVRFMKQTLEIAGESTVLQKTIAHFELSEKYHENFERLKANAHLPLKLILKDDIKTLLLSLFEKGKKVGILTNGNPVEQLNKLKHIDWQELSEFLPSLKVFFIRELAFRSIEPIDYLVGEYNVSADEIHVITGNESGF</sequence>
<dbReference type="Proteomes" id="UP000651112">
    <property type="component" value="Unassembled WGS sequence"/>
</dbReference>
<dbReference type="RefSeq" id="WP_190312091.1">
    <property type="nucleotide sequence ID" value="NZ_JACNYL010000001.1"/>
</dbReference>
<gene>
    <name evidence="1" type="ORF">H8B21_01870</name>
</gene>
<evidence type="ECO:0000313" key="1">
    <source>
        <dbReference type="EMBL" id="MBD1420305.1"/>
    </source>
</evidence>
<dbReference type="InterPro" id="IPR041492">
    <property type="entry name" value="HAD_2"/>
</dbReference>
<dbReference type="EMBL" id="JACNYL010000001">
    <property type="protein sequence ID" value="MBD1420305.1"/>
    <property type="molecule type" value="Genomic_DNA"/>
</dbReference>
<dbReference type="Gene3D" id="1.10.150.520">
    <property type="match status" value="1"/>
</dbReference>
<evidence type="ECO:0000313" key="2">
    <source>
        <dbReference type="Proteomes" id="UP000651112"/>
    </source>
</evidence>
<organism evidence="1 2">
    <name type="scientific">Sphingobacterium chuzhouense</name>
    <dbReference type="NCBI Taxonomy" id="1742264"/>
    <lineage>
        <taxon>Bacteria</taxon>
        <taxon>Pseudomonadati</taxon>
        <taxon>Bacteroidota</taxon>
        <taxon>Sphingobacteriia</taxon>
        <taxon>Sphingobacteriales</taxon>
        <taxon>Sphingobacteriaceae</taxon>
        <taxon>Sphingobacterium</taxon>
    </lineage>
</organism>
<comment type="caution">
    <text evidence="1">The sequence shown here is derived from an EMBL/GenBank/DDBJ whole genome shotgun (WGS) entry which is preliminary data.</text>
</comment>
<protein>
    <submittedName>
        <fullName evidence="1">HAD hydrolase-like protein</fullName>
    </submittedName>
</protein>
<keyword evidence="2" id="KW-1185">Reference proteome</keyword>
<reference evidence="1 2" key="1">
    <citation type="submission" date="2020-08" db="EMBL/GenBank/DDBJ databases">
        <title>Sphingobacterium sp. DN00404 isolated from aquaculture water.</title>
        <authorList>
            <person name="Zhang M."/>
        </authorList>
    </citation>
    <scope>NUCLEOTIDE SEQUENCE [LARGE SCALE GENOMIC DNA]</scope>
    <source>
        <strain evidence="1 2">KCTC 42746</strain>
    </source>
</reference>
<dbReference type="Gene3D" id="3.40.50.1000">
    <property type="entry name" value="HAD superfamily/HAD-like"/>
    <property type="match status" value="1"/>
</dbReference>
<dbReference type="InterPro" id="IPR023214">
    <property type="entry name" value="HAD_sf"/>
</dbReference>
<accession>A0ABR7XMA4</accession>
<dbReference type="SUPFAM" id="SSF56784">
    <property type="entry name" value="HAD-like"/>
    <property type="match status" value="1"/>
</dbReference>
<dbReference type="InterPro" id="IPR036412">
    <property type="entry name" value="HAD-like_sf"/>
</dbReference>